<evidence type="ECO:0000313" key="2">
    <source>
        <dbReference type="Proteomes" id="UP000269041"/>
    </source>
</evidence>
<dbReference type="EMBL" id="RSFA01000008">
    <property type="protein sequence ID" value="RSD32521.1"/>
    <property type="molecule type" value="Genomic_DNA"/>
</dbReference>
<comment type="caution">
    <text evidence="1">The sequence shown here is derived from an EMBL/GenBank/DDBJ whole genome shotgun (WGS) entry which is preliminary data.</text>
</comment>
<dbReference type="InterPro" id="IPR021316">
    <property type="entry name" value="DUF2913"/>
</dbReference>
<dbReference type="Proteomes" id="UP000269041">
    <property type="component" value="Unassembled WGS sequence"/>
</dbReference>
<keyword evidence="2" id="KW-1185">Reference proteome</keyword>
<reference evidence="1 2" key="1">
    <citation type="submission" date="2018-12" db="EMBL/GenBank/DDBJ databases">
        <title>Genomic taxonomy of the Vibrionaceae family.</title>
        <authorList>
            <person name="Gomez-Gil B."/>
            <person name="Enciso-Ibarra K."/>
        </authorList>
    </citation>
    <scope>NUCLEOTIDE SEQUENCE [LARGE SCALE GENOMIC DNA]</scope>
    <source>
        <strain evidence="1 2">CAIM 594</strain>
    </source>
</reference>
<name>A0A3R9L401_9VIBR</name>
<proteinExistence type="predicted"/>
<evidence type="ECO:0000313" key="1">
    <source>
        <dbReference type="EMBL" id="RSD32521.1"/>
    </source>
</evidence>
<dbReference type="AlphaFoldDB" id="A0A3R9L401"/>
<accession>A0A3R9L401</accession>
<dbReference type="RefSeq" id="WP_125319845.1">
    <property type="nucleotide sequence ID" value="NZ_AP024889.1"/>
</dbReference>
<sequence length="202" mass="23238">MRSIHTNIKPEFEPLLSELAIHALLHLRTNHSAKVLAYRSRFEINDILSVWLNRAGNSKKYKPFKKKIRSLVTHARSQRLDMESMLSNLLSPINGDELPHLDSFLLLINMLEKELNTTVLVSSSESVDLSYNSKNCLLCVLSSDLNAHFDNKNRLCQNISMLFRGSRGEKHAILRIIYASAIFEHKVEYEDDDFIRICLALK</sequence>
<dbReference type="Pfam" id="PF11140">
    <property type="entry name" value="DUF2913"/>
    <property type="match status" value="1"/>
</dbReference>
<protein>
    <submittedName>
        <fullName evidence="1">DUF2913 family protein</fullName>
    </submittedName>
</protein>
<dbReference type="OrthoDB" id="5904777at2"/>
<organism evidence="1 2">
    <name type="scientific">Vibrio pectenicida</name>
    <dbReference type="NCBI Taxonomy" id="62763"/>
    <lineage>
        <taxon>Bacteria</taxon>
        <taxon>Pseudomonadati</taxon>
        <taxon>Pseudomonadota</taxon>
        <taxon>Gammaproteobacteria</taxon>
        <taxon>Vibrionales</taxon>
        <taxon>Vibrionaceae</taxon>
        <taxon>Vibrio</taxon>
    </lineage>
</organism>
<gene>
    <name evidence="1" type="ORF">EJA03_03420</name>
</gene>